<dbReference type="Pfam" id="PF12686">
    <property type="entry name" value="DUF3800"/>
    <property type="match status" value="1"/>
</dbReference>
<protein>
    <recommendedName>
        <fullName evidence="3">DUF3800 domain-containing protein</fullName>
    </recommendedName>
</protein>
<dbReference type="Proteomes" id="UP000176287">
    <property type="component" value="Unassembled WGS sequence"/>
</dbReference>
<dbReference type="AlphaFoldDB" id="A0A1G2CE69"/>
<evidence type="ECO:0000313" key="1">
    <source>
        <dbReference type="EMBL" id="OGY99693.1"/>
    </source>
</evidence>
<reference evidence="1 2" key="1">
    <citation type="journal article" date="2016" name="Nat. Commun.">
        <title>Thousands of microbial genomes shed light on interconnected biogeochemical processes in an aquifer system.</title>
        <authorList>
            <person name="Anantharaman K."/>
            <person name="Brown C.T."/>
            <person name="Hug L.A."/>
            <person name="Sharon I."/>
            <person name="Castelle C.J."/>
            <person name="Probst A.J."/>
            <person name="Thomas B.C."/>
            <person name="Singh A."/>
            <person name="Wilkins M.J."/>
            <person name="Karaoz U."/>
            <person name="Brodie E.L."/>
            <person name="Williams K.H."/>
            <person name="Hubbard S.S."/>
            <person name="Banfield J.F."/>
        </authorList>
    </citation>
    <scope>NUCLEOTIDE SEQUENCE [LARGE SCALE GENOMIC DNA]</scope>
</reference>
<comment type="caution">
    <text evidence="1">The sequence shown here is derived from an EMBL/GenBank/DDBJ whole genome shotgun (WGS) entry which is preliminary data.</text>
</comment>
<organism evidence="1 2">
    <name type="scientific">Candidatus Liptonbacteria bacterium RIFCSPLOWO2_01_FULL_45_15</name>
    <dbReference type="NCBI Taxonomy" id="1798649"/>
    <lineage>
        <taxon>Bacteria</taxon>
        <taxon>Candidatus Liptoniibacteriota</taxon>
    </lineage>
</organism>
<accession>A0A1G2CE69</accession>
<evidence type="ECO:0008006" key="3">
    <source>
        <dbReference type="Google" id="ProtNLM"/>
    </source>
</evidence>
<dbReference type="EMBL" id="MHKZ01000034">
    <property type="protein sequence ID" value="OGY99693.1"/>
    <property type="molecule type" value="Genomic_DNA"/>
</dbReference>
<proteinExistence type="predicted"/>
<dbReference type="InterPro" id="IPR024524">
    <property type="entry name" value="DUF3800"/>
</dbReference>
<evidence type="ECO:0000313" key="2">
    <source>
        <dbReference type="Proteomes" id="UP000176287"/>
    </source>
</evidence>
<name>A0A1G2CE69_9BACT</name>
<dbReference type="STRING" id="1798649.A3B13_01415"/>
<gene>
    <name evidence="1" type="ORF">A3B13_01415</name>
</gene>
<sequence>MRILYIDESGDTASFEQGGTKILVLTGCIIDEKDKRDIELKFREIKKRYYQNPDIEIKSNFLRYANPKINDPEKTSPIKLYDQEQYDSLQLEIQNFLKDIPTKIISVIIDKKGYWAKYPSQNPYHAAYTFLVERFQTYLENNDASGICIIDPREGRVVDKKFIDKDLDKVHGRLQWSDDGYWKQCSRVIEKALFSDSELTIGIQVADLYCYPVFNVFEYNKKSGEYEWFDKISKPKLYFHSKNTGGEAIIDSTGLKFFPTETKKDFRLYE</sequence>